<organism evidence="1 2">
    <name type="scientific">Parasponia andersonii</name>
    <name type="common">Sponia andersonii</name>
    <dbReference type="NCBI Taxonomy" id="3476"/>
    <lineage>
        <taxon>Eukaryota</taxon>
        <taxon>Viridiplantae</taxon>
        <taxon>Streptophyta</taxon>
        <taxon>Embryophyta</taxon>
        <taxon>Tracheophyta</taxon>
        <taxon>Spermatophyta</taxon>
        <taxon>Magnoliopsida</taxon>
        <taxon>eudicotyledons</taxon>
        <taxon>Gunneridae</taxon>
        <taxon>Pentapetalae</taxon>
        <taxon>rosids</taxon>
        <taxon>fabids</taxon>
        <taxon>Rosales</taxon>
        <taxon>Cannabaceae</taxon>
        <taxon>Parasponia</taxon>
    </lineage>
</organism>
<gene>
    <name evidence="1" type="ORF">PanWU01x14_181940</name>
</gene>
<name>A0A2P5C5P4_PARAD</name>
<protein>
    <submittedName>
        <fullName evidence="1">Uncharacterized protein</fullName>
    </submittedName>
</protein>
<reference evidence="2" key="1">
    <citation type="submission" date="2016-06" db="EMBL/GenBank/DDBJ databases">
        <title>Parallel loss of symbiosis genes in relatives of nitrogen-fixing non-legume Parasponia.</title>
        <authorList>
            <person name="Van Velzen R."/>
            <person name="Holmer R."/>
            <person name="Bu F."/>
            <person name="Rutten L."/>
            <person name="Van Zeijl A."/>
            <person name="Liu W."/>
            <person name="Santuari L."/>
            <person name="Cao Q."/>
            <person name="Sharma T."/>
            <person name="Shen D."/>
            <person name="Roswanjaya Y."/>
            <person name="Wardhani T."/>
            <person name="Kalhor M.S."/>
            <person name="Jansen J."/>
            <person name="Van den Hoogen J."/>
            <person name="Gungor B."/>
            <person name="Hartog M."/>
            <person name="Hontelez J."/>
            <person name="Verver J."/>
            <person name="Yang W.-C."/>
            <person name="Schijlen E."/>
            <person name="Repin R."/>
            <person name="Schilthuizen M."/>
            <person name="Schranz E."/>
            <person name="Heidstra R."/>
            <person name="Miyata K."/>
            <person name="Fedorova E."/>
            <person name="Kohlen W."/>
            <person name="Bisseling T."/>
            <person name="Smit S."/>
            <person name="Geurts R."/>
        </authorList>
    </citation>
    <scope>NUCLEOTIDE SEQUENCE [LARGE SCALE GENOMIC DNA]</scope>
    <source>
        <strain evidence="2">cv. WU1-14</strain>
    </source>
</reference>
<sequence length="144" mass="16316">MAPNLGETPKRSRKKSYLFIIEERDMEVYLPSGETSTRRRILLRLSLATRATIVVAALKVASTHTRTQWGLEINTLLSWYGRVPPESEIGGRATGIRRNSPKASLTWRKRDTGSALVPEWKALSRAFQILSLSTAAKRMNYQTR</sequence>
<accession>A0A2P5C5P4</accession>
<comment type="caution">
    <text evidence="1">The sequence shown here is derived from an EMBL/GenBank/DDBJ whole genome shotgun (WGS) entry which is preliminary data.</text>
</comment>
<dbReference type="AlphaFoldDB" id="A0A2P5C5P4"/>
<proteinExistence type="predicted"/>
<dbReference type="Proteomes" id="UP000237105">
    <property type="component" value="Unassembled WGS sequence"/>
</dbReference>
<dbReference type="EMBL" id="JXTB01000172">
    <property type="protein sequence ID" value="PON56363.1"/>
    <property type="molecule type" value="Genomic_DNA"/>
</dbReference>
<evidence type="ECO:0000313" key="2">
    <source>
        <dbReference type="Proteomes" id="UP000237105"/>
    </source>
</evidence>
<keyword evidence="2" id="KW-1185">Reference proteome</keyword>
<evidence type="ECO:0000313" key="1">
    <source>
        <dbReference type="EMBL" id="PON56363.1"/>
    </source>
</evidence>